<evidence type="ECO:0000256" key="3">
    <source>
        <dbReference type="ARBA" id="ARBA00022525"/>
    </source>
</evidence>
<dbReference type="Pfam" id="PF01060">
    <property type="entry name" value="TTR-52"/>
    <property type="match status" value="3"/>
</dbReference>
<feature type="chain" id="PRO_5043135565" evidence="5">
    <location>
        <begin position="17"/>
        <end position="322"/>
    </location>
</feature>
<dbReference type="InterPro" id="IPR001534">
    <property type="entry name" value="Transthyretin-like"/>
</dbReference>
<dbReference type="InterPro" id="IPR038479">
    <property type="entry name" value="Transthyretin-like_sf"/>
</dbReference>
<evidence type="ECO:0000256" key="1">
    <source>
        <dbReference type="ARBA" id="ARBA00004613"/>
    </source>
</evidence>
<protein>
    <submittedName>
        <fullName evidence="8">Transthyretin-like family protein</fullName>
    </submittedName>
</protein>
<dbReference type="PANTHER" id="PTHR21700:SF24">
    <property type="entry name" value="TRANSTHYRETIN-LIKE FAMILY PROTEIN"/>
    <property type="match status" value="1"/>
</dbReference>
<keyword evidence="7" id="KW-1185">Reference proteome</keyword>
<gene>
    <name evidence="6" type="ORF">HPLM_LOCUS12115</name>
</gene>
<evidence type="ECO:0000313" key="8">
    <source>
        <dbReference type="WBParaSite" id="HPLM_0001212301-mRNA-1"/>
    </source>
</evidence>
<dbReference type="EMBL" id="UZAF01017763">
    <property type="protein sequence ID" value="VDO44767.1"/>
    <property type="molecule type" value="Genomic_DNA"/>
</dbReference>
<dbReference type="WBParaSite" id="HPLM_0001212301-mRNA-1">
    <property type="protein sequence ID" value="HPLM_0001212301-mRNA-1"/>
    <property type="gene ID" value="HPLM_0001212301"/>
</dbReference>
<evidence type="ECO:0000313" key="6">
    <source>
        <dbReference type="EMBL" id="VDO44767.1"/>
    </source>
</evidence>
<reference evidence="8" key="1">
    <citation type="submission" date="2016-04" db="UniProtKB">
        <authorList>
            <consortium name="WormBaseParasite"/>
        </authorList>
    </citation>
    <scope>IDENTIFICATION</scope>
</reference>
<keyword evidence="4 5" id="KW-0732">Signal</keyword>
<name>A0A158QP86_HAEPC</name>
<accession>A0A158QP86</accession>
<evidence type="ECO:0000256" key="4">
    <source>
        <dbReference type="ARBA" id="ARBA00022729"/>
    </source>
</evidence>
<dbReference type="PANTHER" id="PTHR21700">
    <property type="entry name" value="TRANSTHYRETIN-LIKE FAMILY PROTEIN-RELATED"/>
    <property type="match status" value="1"/>
</dbReference>
<evidence type="ECO:0000256" key="2">
    <source>
        <dbReference type="ARBA" id="ARBA00010112"/>
    </source>
</evidence>
<evidence type="ECO:0000256" key="5">
    <source>
        <dbReference type="SAM" id="SignalP"/>
    </source>
</evidence>
<comment type="similarity">
    <text evidence="2">Belongs to the nematode transthyretin-like family.</text>
</comment>
<evidence type="ECO:0000313" key="7">
    <source>
        <dbReference type="Proteomes" id="UP000268014"/>
    </source>
</evidence>
<dbReference type="Proteomes" id="UP000268014">
    <property type="component" value="Unassembled WGS sequence"/>
</dbReference>
<comment type="subcellular location">
    <subcellularLocation>
        <location evidence="1">Secreted</location>
    </subcellularLocation>
</comment>
<dbReference type="Gene3D" id="2.60.40.3330">
    <property type="match status" value="3"/>
</dbReference>
<dbReference type="OMA" id="CTIGSSM"/>
<sequence>MQLLILLLSLVASSFALLGIGRTQSVAVTGKLTCNGQPARNVKVKLYEKELTFDVKMDEGKTDQNGEFRLSGSKTEISTIDPKVNVYHKCNYNGPCYKKFGITIPDNFISRGATPQKTYDIGTINLANKFTALDVKMDEGKTNQNGEFRLSGSKTEVSTIDPKVNVYHKCNYNGYFTPLGMLFQMQLLLLLCFAAPSLALLGIGSTQSVAVSGRLICNGQPAANVKVKLYEKETTFDVKMAEGVTNQNGEFRLSGSKTEISTIDPKVNIYHKCNYNGLCYRKVGITIPDNYVTRGANPQRVFDIGTINLANRFTGETTDCIN</sequence>
<dbReference type="OrthoDB" id="73919at2759"/>
<organism evidence="8">
    <name type="scientific">Haemonchus placei</name>
    <name type="common">Barber's pole worm</name>
    <dbReference type="NCBI Taxonomy" id="6290"/>
    <lineage>
        <taxon>Eukaryota</taxon>
        <taxon>Metazoa</taxon>
        <taxon>Ecdysozoa</taxon>
        <taxon>Nematoda</taxon>
        <taxon>Chromadorea</taxon>
        <taxon>Rhabditida</taxon>
        <taxon>Rhabditina</taxon>
        <taxon>Rhabditomorpha</taxon>
        <taxon>Strongyloidea</taxon>
        <taxon>Trichostrongylidae</taxon>
        <taxon>Haemonchus</taxon>
    </lineage>
</organism>
<feature type="signal peptide" evidence="5">
    <location>
        <begin position="1"/>
        <end position="16"/>
    </location>
</feature>
<reference evidence="6 7" key="2">
    <citation type="submission" date="2018-11" db="EMBL/GenBank/DDBJ databases">
        <authorList>
            <consortium name="Pathogen Informatics"/>
        </authorList>
    </citation>
    <scope>NUCLEOTIDE SEQUENCE [LARGE SCALE GENOMIC DNA]</scope>
    <source>
        <strain evidence="6 7">MHpl1</strain>
    </source>
</reference>
<dbReference type="GO" id="GO:0009986">
    <property type="term" value="C:cell surface"/>
    <property type="evidence" value="ECO:0007669"/>
    <property type="project" value="InterPro"/>
</dbReference>
<dbReference type="AlphaFoldDB" id="A0A158QP86"/>
<dbReference type="GO" id="GO:0005576">
    <property type="term" value="C:extracellular region"/>
    <property type="evidence" value="ECO:0007669"/>
    <property type="project" value="UniProtKB-SubCell"/>
</dbReference>
<keyword evidence="3" id="KW-0964">Secreted</keyword>
<proteinExistence type="inferred from homology"/>